<evidence type="ECO:0000313" key="2">
    <source>
        <dbReference type="Proteomes" id="UP000257109"/>
    </source>
</evidence>
<feature type="non-terminal residue" evidence="1">
    <location>
        <position position="1"/>
    </location>
</feature>
<evidence type="ECO:0000313" key="1">
    <source>
        <dbReference type="EMBL" id="RDY14130.1"/>
    </source>
</evidence>
<dbReference type="PANTHER" id="PTHR35046:SF26">
    <property type="entry name" value="RNA-DIRECTED DNA POLYMERASE"/>
    <property type="match status" value="1"/>
</dbReference>
<dbReference type="Proteomes" id="UP000257109">
    <property type="component" value="Unassembled WGS sequence"/>
</dbReference>
<dbReference type="OrthoDB" id="1933708at2759"/>
<protein>
    <recommendedName>
        <fullName evidence="3">Reverse transcriptase RNase H-like domain-containing protein</fullName>
    </recommendedName>
</protein>
<accession>A0A371IGK6</accession>
<gene>
    <name evidence="1" type="ORF">CR513_00854</name>
</gene>
<proteinExistence type="predicted"/>
<dbReference type="EMBL" id="QJKJ01000126">
    <property type="protein sequence ID" value="RDY14130.1"/>
    <property type="molecule type" value="Genomic_DNA"/>
</dbReference>
<sequence>MPKEFVIHIDHESLKRLKGQGKLNKGHAKWLEFIKQFPYMIKYKKGKENVVADALCRRYVLLSTLDAKLLGFEYVKELCVINPDFSHIYVACAKGNKLCMPKSSLYELLVRETWGGLMGHLGIKKTLSPCKVYKI</sequence>
<dbReference type="PANTHER" id="PTHR35046">
    <property type="entry name" value="ZINC KNUCKLE (CCHC-TYPE) FAMILY PROTEIN"/>
    <property type="match status" value="1"/>
</dbReference>
<evidence type="ECO:0008006" key="3">
    <source>
        <dbReference type="Google" id="ProtNLM"/>
    </source>
</evidence>
<reference evidence="1" key="1">
    <citation type="submission" date="2018-05" db="EMBL/GenBank/DDBJ databases">
        <title>Draft genome of Mucuna pruriens seed.</title>
        <authorList>
            <person name="Nnadi N.E."/>
            <person name="Vos R."/>
            <person name="Hasami M.H."/>
            <person name="Devisetty U.K."/>
            <person name="Aguiy J.C."/>
        </authorList>
    </citation>
    <scope>NUCLEOTIDE SEQUENCE [LARGE SCALE GENOMIC DNA]</scope>
    <source>
        <strain evidence="1">JCA_2017</strain>
    </source>
</reference>
<organism evidence="1 2">
    <name type="scientific">Mucuna pruriens</name>
    <name type="common">Velvet bean</name>
    <name type="synonym">Dolichos pruriens</name>
    <dbReference type="NCBI Taxonomy" id="157652"/>
    <lineage>
        <taxon>Eukaryota</taxon>
        <taxon>Viridiplantae</taxon>
        <taxon>Streptophyta</taxon>
        <taxon>Embryophyta</taxon>
        <taxon>Tracheophyta</taxon>
        <taxon>Spermatophyta</taxon>
        <taxon>Magnoliopsida</taxon>
        <taxon>eudicotyledons</taxon>
        <taxon>Gunneridae</taxon>
        <taxon>Pentapetalae</taxon>
        <taxon>rosids</taxon>
        <taxon>fabids</taxon>
        <taxon>Fabales</taxon>
        <taxon>Fabaceae</taxon>
        <taxon>Papilionoideae</taxon>
        <taxon>50 kb inversion clade</taxon>
        <taxon>NPAAA clade</taxon>
        <taxon>indigoferoid/millettioid clade</taxon>
        <taxon>Phaseoleae</taxon>
        <taxon>Mucuna</taxon>
    </lineage>
</organism>
<dbReference type="AlphaFoldDB" id="A0A371IGK6"/>
<keyword evidence="2" id="KW-1185">Reference proteome</keyword>
<comment type="caution">
    <text evidence="1">The sequence shown here is derived from an EMBL/GenBank/DDBJ whole genome shotgun (WGS) entry which is preliminary data.</text>
</comment>
<name>A0A371IGK6_MUCPR</name>